<evidence type="ECO:0000313" key="1">
    <source>
        <dbReference type="EMBL" id="SHH31421.1"/>
    </source>
</evidence>
<evidence type="ECO:0000313" key="2">
    <source>
        <dbReference type="Proteomes" id="UP000184520"/>
    </source>
</evidence>
<reference evidence="2" key="1">
    <citation type="submission" date="2016-11" db="EMBL/GenBank/DDBJ databases">
        <authorList>
            <person name="Varghese N."/>
            <person name="Submissions S."/>
        </authorList>
    </citation>
    <scope>NUCLEOTIDE SEQUENCE [LARGE SCALE GENOMIC DNA]</scope>
    <source>
        <strain evidence="2">CGMCC 1.8995</strain>
    </source>
</reference>
<dbReference type="RefSeq" id="WP_073325213.1">
    <property type="nucleotide sequence ID" value="NZ_FQWD01000008.1"/>
</dbReference>
<protein>
    <submittedName>
        <fullName evidence="1">Uncharacterized protein</fullName>
    </submittedName>
</protein>
<accession>A0A1M5RZ19</accession>
<dbReference type="Proteomes" id="UP000184520">
    <property type="component" value="Unassembled WGS sequence"/>
</dbReference>
<organism evidence="1 2">
    <name type="scientific">Marisediminitalea aggregata</name>
    <dbReference type="NCBI Taxonomy" id="634436"/>
    <lineage>
        <taxon>Bacteria</taxon>
        <taxon>Pseudomonadati</taxon>
        <taxon>Pseudomonadota</taxon>
        <taxon>Gammaproteobacteria</taxon>
        <taxon>Alteromonadales</taxon>
        <taxon>Alteromonadaceae</taxon>
        <taxon>Marisediminitalea</taxon>
    </lineage>
</organism>
<dbReference type="AlphaFoldDB" id="A0A1M5RZ19"/>
<dbReference type="EMBL" id="FQWD01000008">
    <property type="protein sequence ID" value="SHH31421.1"/>
    <property type="molecule type" value="Genomic_DNA"/>
</dbReference>
<dbReference type="OrthoDB" id="7068318at2"/>
<keyword evidence="2" id="KW-1185">Reference proteome</keyword>
<sequence>MTKSVKKVSVVKRQDPLNDFVTLTKIGLNASRTARKQASLRGVSYTYAKNGKIFKRNPDGSEQLIRERNDIDNFPPLESDLCQG</sequence>
<gene>
    <name evidence="1" type="ORF">SAMN05216361_4292</name>
</gene>
<dbReference type="STRING" id="634436.SAMN05216361_4292"/>
<name>A0A1M5RZ19_9ALTE</name>
<proteinExistence type="predicted"/>